<evidence type="ECO:0000259" key="3">
    <source>
        <dbReference type="Pfam" id="PF25973"/>
    </source>
</evidence>
<feature type="coiled-coil region" evidence="1">
    <location>
        <begin position="33"/>
        <end position="84"/>
    </location>
</feature>
<proteinExistence type="predicted"/>
<protein>
    <submittedName>
        <fullName evidence="4">Toluene efflux pump periplasmic linker protein TtgG</fullName>
    </submittedName>
</protein>
<dbReference type="Gene3D" id="2.40.50.100">
    <property type="match status" value="1"/>
</dbReference>
<dbReference type="GO" id="GO:1990281">
    <property type="term" value="C:efflux pump complex"/>
    <property type="evidence" value="ECO:0007669"/>
    <property type="project" value="TreeGrafter"/>
</dbReference>
<feature type="domain" description="CzcB-like barrel-sandwich hybrid" evidence="3">
    <location>
        <begin position="2"/>
        <end position="126"/>
    </location>
</feature>
<dbReference type="InterPro" id="IPR058792">
    <property type="entry name" value="Beta-barrel_RND_2"/>
</dbReference>
<organism evidence="4">
    <name type="scientific">bioreactor metagenome</name>
    <dbReference type="NCBI Taxonomy" id="1076179"/>
    <lineage>
        <taxon>unclassified sequences</taxon>
        <taxon>metagenomes</taxon>
        <taxon>ecological metagenomes</taxon>
    </lineage>
</organism>
<gene>
    <name evidence="4" type="primary">ttgG_2</name>
    <name evidence="4" type="ORF">SDC9_160345</name>
</gene>
<name>A0A645FF49_9ZZZZ</name>
<dbReference type="Pfam" id="PF25973">
    <property type="entry name" value="BSH_CzcB"/>
    <property type="match status" value="1"/>
</dbReference>
<evidence type="ECO:0000256" key="1">
    <source>
        <dbReference type="SAM" id="Coils"/>
    </source>
</evidence>
<feature type="domain" description="CusB-like beta-barrel" evidence="2">
    <location>
        <begin position="135"/>
        <end position="203"/>
    </location>
</feature>
<dbReference type="Gene3D" id="1.10.287.470">
    <property type="entry name" value="Helix hairpin bin"/>
    <property type="match status" value="1"/>
</dbReference>
<keyword evidence="1" id="KW-0175">Coiled coil</keyword>
<dbReference type="NCBIfam" id="TIGR01730">
    <property type="entry name" value="RND_mfp"/>
    <property type="match status" value="1"/>
</dbReference>
<comment type="caution">
    <text evidence="4">The sequence shown here is derived from an EMBL/GenBank/DDBJ whole genome shotgun (WGS) entry which is preliminary data.</text>
</comment>
<reference evidence="4" key="1">
    <citation type="submission" date="2019-08" db="EMBL/GenBank/DDBJ databases">
        <authorList>
            <person name="Kucharzyk K."/>
            <person name="Murdoch R.W."/>
            <person name="Higgins S."/>
            <person name="Loffler F."/>
        </authorList>
    </citation>
    <scope>NUCLEOTIDE SEQUENCE</scope>
</reference>
<dbReference type="Gene3D" id="2.40.30.170">
    <property type="match status" value="1"/>
</dbReference>
<dbReference type="Gene3D" id="2.40.420.20">
    <property type="match status" value="1"/>
</dbReference>
<dbReference type="GO" id="GO:0015562">
    <property type="term" value="F:efflux transmembrane transporter activity"/>
    <property type="evidence" value="ECO:0007669"/>
    <property type="project" value="TreeGrafter"/>
</dbReference>
<evidence type="ECO:0000259" key="2">
    <source>
        <dbReference type="Pfam" id="PF25954"/>
    </source>
</evidence>
<dbReference type="SUPFAM" id="SSF111369">
    <property type="entry name" value="HlyD-like secretion proteins"/>
    <property type="match status" value="1"/>
</dbReference>
<dbReference type="InterPro" id="IPR006143">
    <property type="entry name" value="RND_pump_MFP"/>
</dbReference>
<accession>A0A645FF49</accession>
<evidence type="ECO:0000313" key="4">
    <source>
        <dbReference type="EMBL" id="MPN13025.1"/>
    </source>
</evidence>
<dbReference type="AlphaFoldDB" id="A0A645FF49"/>
<dbReference type="Pfam" id="PF25954">
    <property type="entry name" value="Beta-barrel_RND_2"/>
    <property type="match status" value="1"/>
</dbReference>
<dbReference type="PANTHER" id="PTHR30469">
    <property type="entry name" value="MULTIDRUG RESISTANCE PROTEIN MDTA"/>
    <property type="match status" value="1"/>
</dbReference>
<dbReference type="EMBL" id="VSSQ01059472">
    <property type="protein sequence ID" value="MPN13025.1"/>
    <property type="molecule type" value="Genomic_DNA"/>
</dbReference>
<dbReference type="InterPro" id="IPR058647">
    <property type="entry name" value="BSH_CzcB-like"/>
</dbReference>
<sequence>MKVLSETSGKVLSVSGNIGDRVYAGQTLVAVEKEVIESQYQLAKANLENAEKDFERYTNLADGEAITQQQLEAAKLKYQNAQTQFTLSKKQLENTTIRSPVNGVISKRLIEEGSFLMSSIPVFLISEQNRMVFIVNVAEKDILKLSAGQKADISIDAFSGKLFSGSIRGISVIPDLSGRYTVETVLNNPDGKLRSGMSGQAVFVHEVNESGFVIPRKCITGSVRDGRVFIVHGDSVMSRQVKALSLNQTEALVMEGITETDRIVLSGQINLQEGSKVRIINQ</sequence>